<dbReference type="Pfam" id="PF12006">
    <property type="entry name" value="DUF3500"/>
    <property type="match status" value="1"/>
</dbReference>
<sequence>MNNQNSLFTLSILLCLTSILSLESCKNDSGTTTPITTETVTGITCGATTFSASAVSGTAYTGTATIPYSGGNAVAYAAGTAIASTGITGLTATLQAGTLATGAGNLIYNISGTPSGSGAAVFALTFGGQTCSLSLPVSAPGSTTTTTDCSTATTRAAKVACAADAFLATLTTAQKATVQLSLTKANAIRWSNLPGGVSIRNGLEFSTLTATQLAAAKAVIAAAAGTTANEGYDEFLQINAADDVLGQTAGSGYSSGKYIIAFLGTPSATGTWMLQFGGHHYAQNITYNAGAVASATPSHQGIEPKTWTSGSTTYAPLSQEHTAMAAMLASLSAAQLATAKLSTTFSDVLLGPGKDGQFPATKLGLAVSTLTATQKALVLAAIKPWAQDVDDATGASLLAIYEKELDATYISYAGNATLTTNADYARIDGPSVWIEFVCQTGVVYRNEIHYHTIYRDHTRDYNGL</sequence>
<keyword evidence="2" id="KW-1185">Reference proteome</keyword>
<dbReference type="PANTHER" id="PTHR37489:SF1">
    <property type="entry name" value="DUF3500 DOMAIN-CONTAINING PROTEIN"/>
    <property type="match status" value="1"/>
</dbReference>
<reference evidence="2" key="1">
    <citation type="submission" date="2019-09" db="EMBL/GenBank/DDBJ databases">
        <authorList>
            <person name="Jung D.-H."/>
        </authorList>
    </citation>
    <scope>NUCLEOTIDE SEQUENCE [LARGE SCALE GENOMIC DNA]</scope>
    <source>
        <strain evidence="2">JA-25</strain>
    </source>
</reference>
<evidence type="ECO:0000313" key="2">
    <source>
        <dbReference type="Proteomes" id="UP000606008"/>
    </source>
</evidence>
<evidence type="ECO:0000313" key="1">
    <source>
        <dbReference type="EMBL" id="NID09946.1"/>
    </source>
</evidence>
<dbReference type="RefSeq" id="WP_166691404.1">
    <property type="nucleotide sequence ID" value="NZ_WAEL01000002.1"/>
</dbReference>
<name>A0ABX0QCU0_9BACT</name>
<dbReference type="Proteomes" id="UP000606008">
    <property type="component" value="Unassembled WGS sequence"/>
</dbReference>
<gene>
    <name evidence="1" type="ORF">F7231_07160</name>
</gene>
<comment type="caution">
    <text evidence="1">The sequence shown here is derived from an EMBL/GenBank/DDBJ whole genome shotgun (WGS) entry which is preliminary data.</text>
</comment>
<dbReference type="PANTHER" id="PTHR37489">
    <property type="entry name" value="DUF3500 DOMAIN-CONTAINING PROTEIN"/>
    <property type="match status" value="1"/>
</dbReference>
<dbReference type="EMBL" id="WAEL01000002">
    <property type="protein sequence ID" value="NID09946.1"/>
    <property type="molecule type" value="Genomic_DNA"/>
</dbReference>
<reference evidence="2" key="2">
    <citation type="submission" date="2023-07" db="EMBL/GenBank/DDBJ databases">
        <authorList>
            <person name="Jung D.-H."/>
        </authorList>
    </citation>
    <scope>NUCLEOTIDE SEQUENCE [LARGE SCALE GENOMIC DNA]</scope>
    <source>
        <strain evidence="2">JA-25</strain>
    </source>
</reference>
<organism evidence="1 2">
    <name type="scientific">Fibrivirga algicola</name>
    <dbReference type="NCBI Taxonomy" id="2950420"/>
    <lineage>
        <taxon>Bacteria</taxon>
        <taxon>Pseudomonadati</taxon>
        <taxon>Bacteroidota</taxon>
        <taxon>Cytophagia</taxon>
        <taxon>Cytophagales</taxon>
        <taxon>Spirosomataceae</taxon>
        <taxon>Fibrivirga</taxon>
    </lineage>
</organism>
<accession>A0ABX0QCU0</accession>
<protein>
    <submittedName>
        <fullName evidence="1">DUF3500 domain-containing protein</fullName>
    </submittedName>
</protein>
<dbReference type="InterPro" id="IPR021889">
    <property type="entry name" value="DUF3500"/>
</dbReference>
<proteinExistence type="predicted"/>